<dbReference type="Gene3D" id="1.10.10.1770">
    <property type="entry name" value="Gun4-like"/>
    <property type="match status" value="1"/>
</dbReference>
<dbReference type="EMBL" id="AP018248">
    <property type="protein sequence ID" value="BAZ00785.1"/>
    <property type="molecule type" value="Genomic_DNA"/>
</dbReference>
<name>A0A1Z4N532_9CYAN</name>
<dbReference type="Pfam" id="PF05419">
    <property type="entry name" value="GUN4"/>
    <property type="match status" value="1"/>
</dbReference>
<dbReference type="InterPro" id="IPR018247">
    <property type="entry name" value="EF_Hand_1_Ca_BS"/>
</dbReference>
<dbReference type="InterPro" id="IPR029030">
    <property type="entry name" value="Caspase-like_dom_sf"/>
</dbReference>
<keyword evidence="3" id="KW-0675">Receptor</keyword>
<evidence type="ECO:0000313" key="3">
    <source>
        <dbReference type="EMBL" id="BAZ00785.1"/>
    </source>
</evidence>
<reference evidence="3 4" key="1">
    <citation type="submission" date="2017-06" db="EMBL/GenBank/DDBJ databases">
        <title>Genome sequencing of cyanobaciteial culture collection at National Institute for Environmental Studies (NIES).</title>
        <authorList>
            <person name="Hirose Y."/>
            <person name="Shimura Y."/>
            <person name="Fujisawa T."/>
            <person name="Nakamura Y."/>
            <person name="Kawachi M."/>
        </authorList>
    </citation>
    <scope>NUCLEOTIDE SEQUENCE [LARGE SCALE GENOMIC DNA]</scope>
    <source>
        <strain evidence="3 4">NIES-37</strain>
    </source>
</reference>
<protein>
    <submittedName>
        <fullName evidence="3">Extracellular ligand-binding receptor</fullName>
    </submittedName>
</protein>
<dbReference type="PANTHER" id="PTHR34800">
    <property type="entry name" value="TETRAPYRROLE-BINDING PROTEIN, CHLOROPLASTIC"/>
    <property type="match status" value="1"/>
</dbReference>
<keyword evidence="4" id="KW-1185">Reference proteome</keyword>
<dbReference type="NCBIfam" id="NF047832">
    <property type="entry name" value="caspase_w_EACC1"/>
    <property type="match status" value="1"/>
</dbReference>
<dbReference type="GO" id="GO:0046906">
    <property type="term" value="F:tetrapyrrole binding"/>
    <property type="evidence" value="ECO:0007669"/>
    <property type="project" value="TreeGrafter"/>
</dbReference>
<dbReference type="GO" id="GO:0006508">
    <property type="term" value="P:proteolysis"/>
    <property type="evidence" value="ECO:0007669"/>
    <property type="project" value="InterPro"/>
</dbReference>
<dbReference type="Gene3D" id="1.25.40.620">
    <property type="match status" value="1"/>
</dbReference>
<dbReference type="InterPro" id="IPR008629">
    <property type="entry name" value="GUN4-like"/>
</dbReference>
<dbReference type="RefSeq" id="WP_321206671.1">
    <property type="nucleotide sequence ID" value="NZ_CAWNJS010000001.1"/>
</dbReference>
<dbReference type="GO" id="GO:0004197">
    <property type="term" value="F:cysteine-type endopeptidase activity"/>
    <property type="evidence" value="ECO:0007669"/>
    <property type="project" value="InterPro"/>
</dbReference>
<dbReference type="Pfam" id="PF00656">
    <property type="entry name" value="Peptidase_C14"/>
    <property type="match status" value="1"/>
</dbReference>
<dbReference type="Gene3D" id="3.40.50.1460">
    <property type="match status" value="1"/>
</dbReference>
<dbReference type="InterPro" id="IPR037215">
    <property type="entry name" value="GUN4-like_sf"/>
</dbReference>
<proteinExistence type="predicted"/>
<dbReference type="CDD" id="cd16383">
    <property type="entry name" value="GUN4"/>
    <property type="match status" value="1"/>
</dbReference>
<dbReference type="KEGG" id="ttq:NIES37_47810"/>
<feature type="domain" description="Peptidase C14 caspase" evidence="1">
    <location>
        <begin position="3"/>
        <end position="233"/>
    </location>
</feature>
<dbReference type="PANTHER" id="PTHR34800:SF1">
    <property type="entry name" value="TETRAPYRROLE-BINDING PROTEIN, CHLOROPLASTIC"/>
    <property type="match status" value="1"/>
</dbReference>
<gene>
    <name evidence="3" type="ORF">NIES37_47810</name>
</gene>
<dbReference type="GO" id="GO:0030288">
    <property type="term" value="C:outer membrane-bounded periplasmic space"/>
    <property type="evidence" value="ECO:0007669"/>
    <property type="project" value="TreeGrafter"/>
</dbReference>
<feature type="domain" description="GUN4-like" evidence="2">
    <location>
        <begin position="384"/>
        <end position="521"/>
    </location>
</feature>
<evidence type="ECO:0000259" key="1">
    <source>
        <dbReference type="Pfam" id="PF00656"/>
    </source>
</evidence>
<dbReference type="SUPFAM" id="SSF140869">
    <property type="entry name" value="GUN4-like"/>
    <property type="match status" value="1"/>
</dbReference>
<dbReference type="InterPro" id="IPR011600">
    <property type="entry name" value="Pept_C14_caspase"/>
</dbReference>
<organism evidence="3 4">
    <name type="scientific">Tolypothrix tenuis PCC 7101</name>
    <dbReference type="NCBI Taxonomy" id="231146"/>
    <lineage>
        <taxon>Bacteria</taxon>
        <taxon>Bacillati</taxon>
        <taxon>Cyanobacteriota</taxon>
        <taxon>Cyanophyceae</taxon>
        <taxon>Nostocales</taxon>
        <taxon>Tolypothrichaceae</taxon>
        <taxon>Tolypothrix</taxon>
    </lineage>
</organism>
<evidence type="ECO:0000259" key="2">
    <source>
        <dbReference type="Pfam" id="PF05419"/>
    </source>
</evidence>
<dbReference type="AlphaFoldDB" id="A0A1Z4N532"/>
<dbReference type="SUPFAM" id="SSF52129">
    <property type="entry name" value="Caspase-like"/>
    <property type="match status" value="1"/>
</dbReference>
<dbReference type="Proteomes" id="UP000218785">
    <property type="component" value="Chromosome"/>
</dbReference>
<accession>A0A1Z4N532</accession>
<dbReference type="PROSITE" id="PS00018">
    <property type="entry name" value="EF_HAND_1"/>
    <property type="match status" value="1"/>
</dbReference>
<evidence type="ECO:0000313" key="4">
    <source>
        <dbReference type="Proteomes" id="UP000218785"/>
    </source>
</evidence>
<sequence length="570" mass="64949">MAKYALLIGASEYESQKINNLSGVVKDIEAMQRVLQHSEIGGFDEVKFLSNPDSDTMRSEIEQLFMEKCQKDDVVLLYFSGHGYRHEDGSLFFVSRNTQVNPQGFPRIGTAVDAKFIHQNYMSRSKSKRQVLILDCCFSGAFAEGMSAKDIANLNIKNEIGEQLGGEGRAVLTSSTATQKSFEDSGGGVYTRYLVEGIEKGAADSDNDGVITVAELHEYAKRKVQEAKPAMKPEIFAVKEGYTIRLAKAPVGDPHLEYRKEVEQRIRNGRVSVPGRRVLIRRQTELGLQQEIAAAIEAEVLKPFHELQESLQEYEQTLTEALEEEPNLSDGTLDDLQRLQQILKLRDEDIAGIHHRLIPQEENNDSSSTNKRVDYTRIDDDLSSERGLDYTRLQELLAYENWKQADEETYLLMIQALDLENGNDFSVEQLKIFPCKDLLTIDRLWVKYSNGRFGFSVQKEIYLSLGGKLDENGQYDEYDEKAINKFGARVRWKEVEKNEWKLWKQLFFTNSTSPPKGHLPARVYTPNNEFPMQLIYSKYENTGYEHRFLGSFCTLSSLASRLVNCNSVMP</sequence>